<dbReference type="Proteomes" id="UP001151760">
    <property type="component" value="Unassembled WGS sequence"/>
</dbReference>
<name>A0ABQ4X487_9ASTR</name>
<proteinExistence type="predicted"/>
<evidence type="ECO:0000313" key="2">
    <source>
        <dbReference type="Proteomes" id="UP001151760"/>
    </source>
</evidence>
<reference evidence="1" key="2">
    <citation type="submission" date="2022-01" db="EMBL/GenBank/DDBJ databases">
        <authorList>
            <person name="Yamashiro T."/>
            <person name="Shiraishi A."/>
            <person name="Satake H."/>
            <person name="Nakayama K."/>
        </authorList>
    </citation>
    <scope>NUCLEOTIDE SEQUENCE</scope>
</reference>
<protein>
    <submittedName>
        <fullName evidence="1">Uncharacterized protein</fullName>
    </submittedName>
</protein>
<comment type="caution">
    <text evidence="1">The sequence shown here is derived from an EMBL/GenBank/DDBJ whole genome shotgun (WGS) entry which is preliminary data.</text>
</comment>
<keyword evidence="2" id="KW-1185">Reference proteome</keyword>
<gene>
    <name evidence="1" type="ORF">Tco_0654810</name>
</gene>
<organism evidence="1 2">
    <name type="scientific">Tanacetum coccineum</name>
    <dbReference type="NCBI Taxonomy" id="301880"/>
    <lineage>
        <taxon>Eukaryota</taxon>
        <taxon>Viridiplantae</taxon>
        <taxon>Streptophyta</taxon>
        <taxon>Embryophyta</taxon>
        <taxon>Tracheophyta</taxon>
        <taxon>Spermatophyta</taxon>
        <taxon>Magnoliopsida</taxon>
        <taxon>eudicotyledons</taxon>
        <taxon>Gunneridae</taxon>
        <taxon>Pentapetalae</taxon>
        <taxon>asterids</taxon>
        <taxon>campanulids</taxon>
        <taxon>Asterales</taxon>
        <taxon>Asteraceae</taxon>
        <taxon>Asteroideae</taxon>
        <taxon>Anthemideae</taxon>
        <taxon>Anthemidinae</taxon>
        <taxon>Tanacetum</taxon>
    </lineage>
</organism>
<reference evidence="1" key="1">
    <citation type="journal article" date="2022" name="Int. J. Mol. Sci.">
        <title>Draft Genome of Tanacetum Coccineum: Genomic Comparison of Closely Related Tanacetum-Family Plants.</title>
        <authorList>
            <person name="Yamashiro T."/>
            <person name="Shiraishi A."/>
            <person name="Nakayama K."/>
            <person name="Satake H."/>
        </authorList>
    </citation>
    <scope>NUCLEOTIDE SEQUENCE</scope>
</reference>
<dbReference type="EMBL" id="BQNB010009193">
    <property type="protein sequence ID" value="GJS60026.1"/>
    <property type="molecule type" value="Genomic_DNA"/>
</dbReference>
<sequence>MERNVAHPLGVTIGNHGQVLEHPKHGILFFNGNTKLGFRRINEYGLATLVHLLKMHNIIVKDSDYARQVIAEMMLLIESRHDYFEAKDIVKKNLDNYVEIVEGGEYVSI</sequence>
<evidence type="ECO:0000313" key="1">
    <source>
        <dbReference type="EMBL" id="GJS60026.1"/>
    </source>
</evidence>
<accession>A0ABQ4X487</accession>